<dbReference type="Proteomes" id="UP000829542">
    <property type="component" value="Chromosome"/>
</dbReference>
<dbReference type="InterPro" id="IPR001845">
    <property type="entry name" value="HTH_ArsR_DNA-bd_dom"/>
</dbReference>
<dbReference type="PANTHER" id="PTHR39168">
    <property type="entry name" value="TRANSCRIPTIONAL REGULATOR-RELATED"/>
    <property type="match status" value="1"/>
</dbReference>
<dbReference type="SUPFAM" id="SSF46785">
    <property type="entry name" value="Winged helix' DNA-binding domain"/>
    <property type="match status" value="1"/>
</dbReference>
<proteinExistence type="predicted"/>
<dbReference type="InterPro" id="IPR036390">
    <property type="entry name" value="WH_DNA-bd_sf"/>
</dbReference>
<dbReference type="PRINTS" id="PR00778">
    <property type="entry name" value="HTHARSR"/>
</dbReference>
<dbReference type="InterPro" id="IPR036388">
    <property type="entry name" value="WH-like_DNA-bd_sf"/>
</dbReference>
<dbReference type="Pfam" id="PF01022">
    <property type="entry name" value="HTH_5"/>
    <property type="match status" value="1"/>
</dbReference>
<dbReference type="EMBL" id="CP093379">
    <property type="protein sequence ID" value="UNM96933.1"/>
    <property type="molecule type" value="Genomic_DNA"/>
</dbReference>
<name>A0ABY3XAE2_9GAMM</name>
<dbReference type="SMART" id="SM00418">
    <property type="entry name" value="HTH_ARSR"/>
    <property type="match status" value="1"/>
</dbReference>
<accession>A0ABY3XAE2</accession>
<gene>
    <name evidence="2" type="ORF">MMG00_03515</name>
</gene>
<dbReference type="InterPro" id="IPR052543">
    <property type="entry name" value="HTH_Metal-responsive_Reg"/>
</dbReference>
<evidence type="ECO:0000313" key="3">
    <source>
        <dbReference type="Proteomes" id="UP000829542"/>
    </source>
</evidence>
<dbReference type="Gene3D" id="1.10.10.10">
    <property type="entry name" value="Winged helix-like DNA-binding domain superfamily/Winged helix DNA-binding domain"/>
    <property type="match status" value="1"/>
</dbReference>
<evidence type="ECO:0000313" key="2">
    <source>
        <dbReference type="EMBL" id="UNM96933.1"/>
    </source>
</evidence>
<keyword evidence="3" id="KW-1185">Reference proteome</keyword>
<evidence type="ECO:0000259" key="1">
    <source>
        <dbReference type="PROSITE" id="PS50987"/>
    </source>
</evidence>
<protein>
    <submittedName>
        <fullName evidence="2">ArsR family transcriptional regulator</fullName>
    </submittedName>
</protein>
<organism evidence="2 3">
    <name type="scientific">Ignatzschineria rhizosphaerae</name>
    <dbReference type="NCBI Taxonomy" id="2923279"/>
    <lineage>
        <taxon>Bacteria</taxon>
        <taxon>Pseudomonadati</taxon>
        <taxon>Pseudomonadota</taxon>
        <taxon>Gammaproteobacteria</taxon>
        <taxon>Cardiobacteriales</taxon>
        <taxon>Ignatzschineriaceae</taxon>
        <taxon>Ignatzschineria</taxon>
    </lineage>
</organism>
<dbReference type="PANTHER" id="PTHR39168:SF1">
    <property type="entry name" value="TRANSCRIPTIONAL REGULATORY PROTEIN"/>
    <property type="match status" value="1"/>
</dbReference>
<reference evidence="2 3" key="1">
    <citation type="submission" date="2022-03" db="EMBL/GenBank/DDBJ databases">
        <title>Ignatzschineria rhizosphaerae HR5S32.</title>
        <authorList>
            <person name="Sun J.Q."/>
            <person name="Feng J.Y."/>
        </authorList>
    </citation>
    <scope>NUCLEOTIDE SEQUENCE [LARGE SCALE GENOMIC DNA]</scope>
    <source>
        <strain evidence="2 3">HR5S32</strain>
    </source>
</reference>
<sequence>MTDLHHHLSAMASMIAEPSRAKILCSLMDGRAYTATELSSVAEVSASTTSSHLAKLESQGFITLIKQGRFRYYRLANEEIAHTLEVLMNLTLTDTVIGSIKSSTPLNLQLSRSCYNHLAGTIAVEIMHQFLKNRWIEGDEQYQLTAKGYQHLQSMGFSLKEFQKKALLTPSIVSHNCLDWSERKFHLAGALGTQLLIFFEQKKWIERFPQTREVIWTHLGKSALLKFFNIDYAKIIASKKP</sequence>
<dbReference type="NCBIfam" id="NF033788">
    <property type="entry name" value="HTH_metalloreg"/>
    <property type="match status" value="1"/>
</dbReference>
<dbReference type="InterPro" id="IPR011991">
    <property type="entry name" value="ArsR-like_HTH"/>
</dbReference>
<dbReference type="CDD" id="cd00090">
    <property type="entry name" value="HTH_ARSR"/>
    <property type="match status" value="1"/>
</dbReference>
<dbReference type="PROSITE" id="PS50987">
    <property type="entry name" value="HTH_ARSR_2"/>
    <property type="match status" value="1"/>
</dbReference>
<feature type="domain" description="HTH arsR-type" evidence="1">
    <location>
        <begin position="1"/>
        <end position="95"/>
    </location>
</feature>
<dbReference type="RefSeq" id="WP_242151473.1">
    <property type="nucleotide sequence ID" value="NZ_CP093379.1"/>
</dbReference>